<dbReference type="RefSeq" id="WP_148073869.1">
    <property type="nucleotide sequence ID" value="NZ_CP042913.1"/>
</dbReference>
<feature type="compositionally biased region" description="Acidic residues" evidence="1">
    <location>
        <begin position="189"/>
        <end position="199"/>
    </location>
</feature>
<feature type="compositionally biased region" description="Basic residues" evidence="1">
    <location>
        <begin position="261"/>
        <end position="272"/>
    </location>
</feature>
<protein>
    <submittedName>
        <fullName evidence="2">Uncharacterized protein</fullName>
    </submittedName>
</protein>
<evidence type="ECO:0000313" key="2">
    <source>
        <dbReference type="EMBL" id="QEG35345.1"/>
    </source>
</evidence>
<sequence>MSEENEEKSTWDELVGELGVNVTDDALERRQPPPKELPTRRREQVEEVEATPSDWEGLASSLGIDVPPVAEEPPVKKPTASRTEKPAPAVPRAELKPRDEEPKIEIEVESVRVDSSEFVEQTDDSEDEANEAPTISGEAARSAFDALFAADAASWGSAFVSARTNVESSFLFTEGEEAVFAEDISDKSADDDEDDEDEGEQKKGRRRRRRGGRGRGRGGVKTGTSSEEENKDGAEGDETSETVSEESSDSETTKDEAAPEKRRRRRRSRGRGRSKDDKELTPEEEDSRIKQRLASQLGEDDDDDDDDLDDELLDDDGSPSATGSRPSHRNLPTWDEAIGVIVDTNLSQRSKQPARQSSGSSRGRGRGGRRHKKS</sequence>
<feature type="compositionally biased region" description="Basic and acidic residues" evidence="1">
    <location>
        <begin position="26"/>
        <end position="45"/>
    </location>
</feature>
<dbReference type="KEGG" id="bgok:Pr1d_26430"/>
<keyword evidence="3" id="KW-1185">Reference proteome</keyword>
<dbReference type="OrthoDB" id="9832149at2"/>
<dbReference type="AlphaFoldDB" id="A0A5B9QCL3"/>
<accession>A0A5B9QCL3</accession>
<evidence type="ECO:0000256" key="1">
    <source>
        <dbReference type="SAM" id="MobiDB-lite"/>
    </source>
</evidence>
<feature type="compositionally biased region" description="Acidic residues" evidence="1">
    <location>
        <begin position="298"/>
        <end position="317"/>
    </location>
</feature>
<evidence type="ECO:0000313" key="3">
    <source>
        <dbReference type="Proteomes" id="UP000323917"/>
    </source>
</evidence>
<feature type="compositionally biased region" description="Acidic residues" evidence="1">
    <location>
        <begin position="226"/>
        <end position="249"/>
    </location>
</feature>
<feature type="region of interest" description="Disordered" evidence="1">
    <location>
        <begin position="176"/>
        <end position="374"/>
    </location>
</feature>
<proteinExistence type="predicted"/>
<organism evidence="2 3">
    <name type="scientific">Bythopirellula goksoeyrii</name>
    <dbReference type="NCBI Taxonomy" id="1400387"/>
    <lineage>
        <taxon>Bacteria</taxon>
        <taxon>Pseudomonadati</taxon>
        <taxon>Planctomycetota</taxon>
        <taxon>Planctomycetia</taxon>
        <taxon>Pirellulales</taxon>
        <taxon>Lacipirellulaceae</taxon>
        <taxon>Bythopirellula</taxon>
    </lineage>
</organism>
<feature type="compositionally biased region" description="Basic and acidic residues" evidence="1">
    <location>
        <begin position="93"/>
        <end position="115"/>
    </location>
</feature>
<feature type="compositionally biased region" description="Polar residues" evidence="1">
    <location>
        <begin position="344"/>
        <end position="356"/>
    </location>
</feature>
<feature type="compositionally biased region" description="Basic and acidic residues" evidence="1">
    <location>
        <begin position="251"/>
        <end position="260"/>
    </location>
</feature>
<feature type="compositionally biased region" description="Acidic residues" evidence="1">
    <location>
        <begin position="120"/>
        <end position="130"/>
    </location>
</feature>
<gene>
    <name evidence="2" type="ORF">Pr1d_26430</name>
</gene>
<dbReference type="Proteomes" id="UP000323917">
    <property type="component" value="Chromosome"/>
</dbReference>
<name>A0A5B9QCL3_9BACT</name>
<feature type="compositionally biased region" description="Basic residues" evidence="1">
    <location>
        <begin position="363"/>
        <end position="374"/>
    </location>
</feature>
<reference evidence="2 3" key="1">
    <citation type="submission" date="2019-08" db="EMBL/GenBank/DDBJ databases">
        <title>Deep-cultivation of Planctomycetes and their phenomic and genomic characterization uncovers novel biology.</title>
        <authorList>
            <person name="Wiegand S."/>
            <person name="Jogler M."/>
            <person name="Boedeker C."/>
            <person name="Pinto D."/>
            <person name="Vollmers J."/>
            <person name="Rivas-Marin E."/>
            <person name="Kohn T."/>
            <person name="Peeters S.H."/>
            <person name="Heuer A."/>
            <person name="Rast P."/>
            <person name="Oberbeckmann S."/>
            <person name="Bunk B."/>
            <person name="Jeske O."/>
            <person name="Meyerdierks A."/>
            <person name="Storesund J.E."/>
            <person name="Kallscheuer N."/>
            <person name="Luecker S."/>
            <person name="Lage O.M."/>
            <person name="Pohl T."/>
            <person name="Merkel B.J."/>
            <person name="Hornburger P."/>
            <person name="Mueller R.-W."/>
            <person name="Bruemmer F."/>
            <person name="Labrenz M."/>
            <person name="Spormann A.M."/>
            <person name="Op den Camp H."/>
            <person name="Overmann J."/>
            <person name="Amann R."/>
            <person name="Jetten M.S.M."/>
            <person name="Mascher T."/>
            <person name="Medema M.H."/>
            <person name="Devos D.P."/>
            <person name="Kaster A.-K."/>
            <person name="Ovreas L."/>
            <person name="Rohde M."/>
            <person name="Galperin M.Y."/>
            <person name="Jogler C."/>
        </authorList>
    </citation>
    <scope>NUCLEOTIDE SEQUENCE [LARGE SCALE GENOMIC DNA]</scope>
    <source>
        <strain evidence="2 3">Pr1d</strain>
    </source>
</reference>
<dbReference type="EMBL" id="CP042913">
    <property type="protein sequence ID" value="QEG35345.1"/>
    <property type="molecule type" value="Genomic_DNA"/>
</dbReference>
<feature type="compositionally biased region" description="Basic residues" evidence="1">
    <location>
        <begin position="203"/>
        <end position="218"/>
    </location>
</feature>
<feature type="region of interest" description="Disordered" evidence="1">
    <location>
        <begin position="1"/>
        <end position="136"/>
    </location>
</feature>